<reference evidence="4 5" key="1">
    <citation type="journal article" date="2011" name="J. Bacteriol.">
        <title>Complete genome sequence of 'Vulcanisaeta moutnovskia' strain 768-28, a novel member of the hyperthermophilic crenarchaeal genus vulcanisaeta.</title>
        <authorList>
            <person name="Gumerov V.M."/>
            <person name="Mardanov A.V."/>
            <person name="Beletsky A.V."/>
            <person name="Prokofeva M.I."/>
            <person name="Bonch-Osmolovskaya E.A."/>
            <person name="Ravin N.V."/>
            <person name="Skryabin K.G."/>
        </authorList>
    </citation>
    <scope>NUCLEOTIDE SEQUENCE [LARGE SCALE GENOMIC DNA]</scope>
    <source>
        <strain evidence="4 5">768-28</strain>
    </source>
</reference>
<dbReference type="InterPro" id="IPR012043">
    <property type="entry name" value="PoK"/>
</dbReference>
<evidence type="ECO:0000313" key="4">
    <source>
        <dbReference type="EMBL" id="ADY02130.1"/>
    </source>
</evidence>
<dbReference type="UniPathway" id="UPA00241"/>
<feature type="transmembrane region" description="Helical" evidence="2">
    <location>
        <begin position="83"/>
        <end position="103"/>
    </location>
</feature>
<dbReference type="Pfam" id="PF00288">
    <property type="entry name" value="GHMP_kinases_N"/>
    <property type="match status" value="1"/>
</dbReference>
<keyword evidence="1 4" id="KW-0418">Kinase</keyword>
<evidence type="ECO:0000256" key="2">
    <source>
        <dbReference type="SAM" id="Phobius"/>
    </source>
</evidence>
<sequence length="283" mass="30878">MKMRNCVIVEVPLHITSIWLPRYTDDALTTGSMGAGVVIRPGVRLRVTPNSGSRPDVEHVNAVLGRFGVGFSVTYESPVSLGVGYGMSAALTLGTALGAAALLGKSMLEAAKLAHVIEVEFRTGLGDVIAEYFGGGIELRLRPGPPGIGIIDRIPYSHDVKIVTVDMARGSTPAMLRDLADRLNEVGPRYIDALIKEPTYEKFLELSTGFSRDIGFLTNELESRIRACARYADSYYVKKGVLVFLTRNDETEQLLECLSKLGLRGRVFQLSNVGVEVILYNDR</sequence>
<dbReference type="InterPro" id="IPR014721">
    <property type="entry name" value="Ribsml_uS5_D2-typ_fold_subgr"/>
</dbReference>
<keyword evidence="1" id="KW-0808">Transferase</keyword>
<dbReference type="KEGG" id="vmo:VMUT_1929"/>
<dbReference type="InterPro" id="IPR020568">
    <property type="entry name" value="Ribosomal_Su5_D2-typ_SF"/>
</dbReference>
<dbReference type="EMBL" id="CP002529">
    <property type="protein sequence ID" value="ADY02130.1"/>
    <property type="molecule type" value="Genomic_DNA"/>
</dbReference>
<comment type="catalytic activity">
    <reaction evidence="1">
        <text>(R)-pantoate + ATP = (R)-4-phosphopantoate + ADP + H(+)</text>
        <dbReference type="Rhea" id="RHEA:28246"/>
        <dbReference type="ChEBI" id="CHEBI:15378"/>
        <dbReference type="ChEBI" id="CHEBI:15980"/>
        <dbReference type="ChEBI" id="CHEBI:30616"/>
        <dbReference type="ChEBI" id="CHEBI:61294"/>
        <dbReference type="ChEBI" id="CHEBI:456216"/>
        <dbReference type="EC" id="2.7.1.169"/>
    </reaction>
</comment>
<dbReference type="GO" id="GO:0005524">
    <property type="term" value="F:ATP binding"/>
    <property type="evidence" value="ECO:0007669"/>
    <property type="project" value="UniProtKB-KW"/>
</dbReference>
<dbReference type="Proteomes" id="UP000007485">
    <property type="component" value="Chromosome"/>
</dbReference>
<dbReference type="GO" id="GO:0015937">
    <property type="term" value="P:coenzyme A biosynthetic process"/>
    <property type="evidence" value="ECO:0007669"/>
    <property type="project" value="UniProtKB-UniRule"/>
</dbReference>
<dbReference type="STRING" id="985053.VMUT_1929"/>
<keyword evidence="1" id="KW-0173">Coenzyme A biosynthesis</keyword>
<comment type="similarity">
    <text evidence="1">Belongs to the GHMP kinase family. PoK subfamily.</text>
</comment>
<dbReference type="InterPro" id="IPR006204">
    <property type="entry name" value="GHMP_kinase_N_dom"/>
</dbReference>
<keyword evidence="1" id="KW-0547">Nucleotide-binding</keyword>
<gene>
    <name evidence="4" type="ordered locus">VMUT_1929</name>
</gene>
<dbReference type="eggNOG" id="arCOG04263">
    <property type="taxonomic scope" value="Archaea"/>
</dbReference>
<dbReference type="HOGENOM" id="CLU_081191_1_0_2"/>
<dbReference type="PIRSF" id="PIRSF016896">
    <property type="entry name" value="GHMP_arc_MJ0969"/>
    <property type="match status" value="1"/>
</dbReference>
<keyword evidence="2" id="KW-0812">Transmembrane</keyword>
<dbReference type="AlphaFoldDB" id="F0QVV6"/>
<accession>F0QVV6</accession>
<dbReference type="PANTHER" id="PTHR42282:SF1">
    <property type="entry name" value="PANTOATE KINASE"/>
    <property type="match status" value="1"/>
</dbReference>
<keyword evidence="1" id="KW-0067">ATP-binding</keyword>
<dbReference type="HAMAP" id="MF_02223">
    <property type="entry name" value="Pantoate_kinase"/>
    <property type="match status" value="1"/>
</dbReference>
<comment type="pathway">
    <text evidence="1">Cofactor biosynthesis; coenzyme A biosynthesis.</text>
</comment>
<evidence type="ECO:0000313" key="5">
    <source>
        <dbReference type="Proteomes" id="UP000007485"/>
    </source>
</evidence>
<dbReference type="PANTHER" id="PTHR42282">
    <property type="entry name" value="PANTOATE KINASE-RELATED"/>
    <property type="match status" value="1"/>
</dbReference>
<dbReference type="SUPFAM" id="SSF54211">
    <property type="entry name" value="Ribosomal protein S5 domain 2-like"/>
    <property type="match status" value="1"/>
</dbReference>
<name>F0QVV6_VULM7</name>
<evidence type="ECO:0000256" key="1">
    <source>
        <dbReference type="HAMAP-Rule" id="MF_02223"/>
    </source>
</evidence>
<feature type="domain" description="GHMP kinase N-terminal" evidence="3">
    <location>
        <begin position="63"/>
        <end position="135"/>
    </location>
</feature>
<dbReference type="GO" id="GO:0016301">
    <property type="term" value="F:kinase activity"/>
    <property type="evidence" value="ECO:0007669"/>
    <property type="project" value="UniProtKB-UniRule"/>
</dbReference>
<keyword evidence="2" id="KW-1133">Transmembrane helix</keyword>
<organism evidence="4 5">
    <name type="scientific">Vulcanisaeta moutnovskia (strain 768-28)</name>
    <dbReference type="NCBI Taxonomy" id="985053"/>
    <lineage>
        <taxon>Archaea</taxon>
        <taxon>Thermoproteota</taxon>
        <taxon>Thermoprotei</taxon>
        <taxon>Thermoproteales</taxon>
        <taxon>Thermoproteaceae</taxon>
        <taxon>Vulcanisaeta</taxon>
    </lineage>
</organism>
<keyword evidence="5" id="KW-1185">Reference proteome</keyword>
<evidence type="ECO:0000259" key="3">
    <source>
        <dbReference type="Pfam" id="PF00288"/>
    </source>
</evidence>
<keyword evidence="2" id="KW-0472">Membrane</keyword>
<protein>
    <recommendedName>
        <fullName evidence="1">Pantoate kinase</fullName>
        <shortName evidence="1">PoK</shortName>
        <ecNumber evidence="1">2.7.1.169</ecNumber>
    </recommendedName>
</protein>
<dbReference type="Gene3D" id="3.30.230.10">
    <property type="match status" value="1"/>
</dbReference>
<proteinExistence type="inferred from homology"/>
<comment type="function">
    <text evidence="1">Phosphorylates (R)-pantoate to form (R)-4-phosphopantoate in the CoA biosynthesis pathway.</text>
</comment>
<dbReference type="EC" id="2.7.1.169" evidence="1"/>